<comment type="caution">
    <text evidence="2">The sequence shown here is derived from an EMBL/GenBank/DDBJ whole genome shotgun (WGS) entry which is preliminary data.</text>
</comment>
<dbReference type="EMBL" id="JADIMP010000035">
    <property type="protein sequence ID" value="MBO8441189.1"/>
    <property type="molecule type" value="Genomic_DNA"/>
</dbReference>
<accession>A0A9D9E9I7</accession>
<protein>
    <submittedName>
        <fullName evidence="2">Energy-coupling factor transporter transmembrane protein EcfT</fullName>
    </submittedName>
</protein>
<feature type="transmembrane region" description="Helical" evidence="1">
    <location>
        <begin position="47"/>
        <end position="67"/>
    </location>
</feature>
<evidence type="ECO:0000256" key="1">
    <source>
        <dbReference type="SAM" id="Phobius"/>
    </source>
</evidence>
<evidence type="ECO:0000313" key="2">
    <source>
        <dbReference type="EMBL" id="MBO8441189.1"/>
    </source>
</evidence>
<keyword evidence="1" id="KW-1133">Transmembrane helix</keyword>
<sequence>MNPSLLLIFILLISIELSFTTKILFNILVIFVGFLMIFKHKHKLKTLLFFLFFPIIPAFTSFWSIYVNNNPRFALVMFTRIYAYISLGIIFSGLIKDYILVLNSLEQNLHIPTKFIYGIRSALTLAKNVKEEVKTIKYNALMHDCSLHIWSPKLFFKAIVSAMNWTDKLNEAMKLHAFNETSKRSIYKPIKILKKDWIIFTLLLSISQILIFIINY</sequence>
<keyword evidence="1 2" id="KW-0812">Transmembrane</keyword>
<reference evidence="2" key="1">
    <citation type="submission" date="2020-10" db="EMBL/GenBank/DDBJ databases">
        <authorList>
            <person name="Gilroy R."/>
        </authorList>
    </citation>
    <scope>NUCLEOTIDE SEQUENCE</scope>
    <source>
        <strain evidence="2">C6-149</strain>
    </source>
</reference>
<organism evidence="2 3">
    <name type="scientific">Candidatus Gallilactobacillus intestinavium</name>
    <dbReference type="NCBI Taxonomy" id="2840838"/>
    <lineage>
        <taxon>Bacteria</taxon>
        <taxon>Bacillati</taxon>
        <taxon>Bacillota</taxon>
        <taxon>Bacilli</taxon>
        <taxon>Lactobacillales</taxon>
        <taxon>Lactobacillaceae</taxon>
        <taxon>Lactobacillaceae incertae sedis</taxon>
        <taxon>Candidatus Gallilactobacillus</taxon>
    </lineage>
</organism>
<dbReference type="Proteomes" id="UP000823614">
    <property type="component" value="Unassembled WGS sequence"/>
</dbReference>
<feature type="transmembrane region" description="Helical" evidence="1">
    <location>
        <begin position="6"/>
        <end position="35"/>
    </location>
</feature>
<keyword evidence="1" id="KW-0472">Membrane</keyword>
<feature type="transmembrane region" description="Helical" evidence="1">
    <location>
        <begin position="197"/>
        <end position="214"/>
    </location>
</feature>
<gene>
    <name evidence="2" type="ORF">IAA89_01870</name>
</gene>
<feature type="transmembrane region" description="Helical" evidence="1">
    <location>
        <begin position="73"/>
        <end position="95"/>
    </location>
</feature>
<proteinExistence type="predicted"/>
<evidence type="ECO:0000313" key="3">
    <source>
        <dbReference type="Proteomes" id="UP000823614"/>
    </source>
</evidence>
<dbReference type="AlphaFoldDB" id="A0A9D9E9I7"/>
<reference evidence="2" key="2">
    <citation type="journal article" date="2021" name="PeerJ">
        <title>Extensive microbial diversity within the chicken gut microbiome revealed by metagenomics and culture.</title>
        <authorList>
            <person name="Gilroy R."/>
            <person name="Ravi A."/>
            <person name="Getino M."/>
            <person name="Pursley I."/>
            <person name="Horton D.L."/>
            <person name="Alikhan N.F."/>
            <person name="Baker D."/>
            <person name="Gharbi K."/>
            <person name="Hall N."/>
            <person name="Watson M."/>
            <person name="Adriaenssens E.M."/>
            <person name="Foster-Nyarko E."/>
            <person name="Jarju S."/>
            <person name="Secka A."/>
            <person name="Antonio M."/>
            <person name="Oren A."/>
            <person name="Chaudhuri R.R."/>
            <person name="La Ragione R."/>
            <person name="Hildebrand F."/>
            <person name="Pallen M.J."/>
        </authorList>
    </citation>
    <scope>NUCLEOTIDE SEQUENCE</scope>
    <source>
        <strain evidence="2">C6-149</strain>
    </source>
</reference>
<name>A0A9D9E9I7_9LACO</name>